<dbReference type="Pfam" id="PF12444">
    <property type="entry name" value="Sox_N"/>
    <property type="match status" value="1"/>
</dbReference>
<evidence type="ECO:0000313" key="2">
    <source>
        <dbReference type="EMBL" id="CAD6994574.1"/>
    </source>
</evidence>
<accession>A0A811U6G2</accession>
<dbReference type="AlphaFoldDB" id="A0A811U6G2"/>
<comment type="caution">
    <text evidence="2">The sequence shown here is derived from an EMBL/GenBank/DDBJ whole genome shotgun (WGS) entry which is preliminary data.</text>
</comment>
<name>A0A811U6G2_CERCA</name>
<dbReference type="InterPro" id="IPR022151">
    <property type="entry name" value="Sox_N"/>
</dbReference>
<protein>
    <submittedName>
        <fullName evidence="2">(Mediterranean fruit fly) hypothetical protein</fullName>
    </submittedName>
</protein>
<evidence type="ECO:0000259" key="1">
    <source>
        <dbReference type="Pfam" id="PF12444"/>
    </source>
</evidence>
<organism evidence="2 3">
    <name type="scientific">Ceratitis capitata</name>
    <name type="common">Mediterranean fruit fly</name>
    <name type="synonym">Tephritis capitata</name>
    <dbReference type="NCBI Taxonomy" id="7213"/>
    <lineage>
        <taxon>Eukaryota</taxon>
        <taxon>Metazoa</taxon>
        <taxon>Ecdysozoa</taxon>
        <taxon>Arthropoda</taxon>
        <taxon>Hexapoda</taxon>
        <taxon>Insecta</taxon>
        <taxon>Pterygota</taxon>
        <taxon>Neoptera</taxon>
        <taxon>Endopterygota</taxon>
        <taxon>Diptera</taxon>
        <taxon>Brachycera</taxon>
        <taxon>Muscomorpha</taxon>
        <taxon>Tephritoidea</taxon>
        <taxon>Tephritidae</taxon>
        <taxon>Ceratitis</taxon>
        <taxon>Ceratitis</taxon>
    </lineage>
</organism>
<sequence>MDTDTSSSDSKQTRSKPVETLVLANYAAKAEQKRSGVGGGRKEDERITTAVMKVLEGYDWNLVQATAKCLCLLNATSALWNSEQKRQVLSELIPSLSICLR</sequence>
<evidence type="ECO:0000313" key="3">
    <source>
        <dbReference type="Proteomes" id="UP000606786"/>
    </source>
</evidence>
<gene>
    <name evidence="2" type="ORF">CCAP1982_LOCUS3312</name>
</gene>
<keyword evidence="3" id="KW-1185">Reference proteome</keyword>
<dbReference type="Proteomes" id="UP000606786">
    <property type="component" value="Unassembled WGS sequence"/>
</dbReference>
<feature type="non-terminal residue" evidence="2">
    <location>
        <position position="101"/>
    </location>
</feature>
<reference evidence="2" key="1">
    <citation type="submission" date="2020-11" db="EMBL/GenBank/DDBJ databases">
        <authorList>
            <person name="Whitehead M."/>
        </authorList>
    </citation>
    <scope>NUCLEOTIDE SEQUENCE</scope>
    <source>
        <strain evidence="2">EGII</strain>
    </source>
</reference>
<proteinExistence type="predicted"/>
<dbReference type="EMBL" id="CAJHJT010000001">
    <property type="protein sequence ID" value="CAD6994574.1"/>
    <property type="molecule type" value="Genomic_DNA"/>
</dbReference>
<feature type="domain" description="Sox developmental protein N-terminal" evidence="1">
    <location>
        <begin position="6"/>
        <end position="64"/>
    </location>
</feature>